<gene>
    <name evidence="3" type="ORF">GCM10009801_63110</name>
</gene>
<organism evidence="3 4">
    <name type="scientific">Streptomyces albiaxialis</name>
    <dbReference type="NCBI Taxonomy" id="329523"/>
    <lineage>
        <taxon>Bacteria</taxon>
        <taxon>Bacillati</taxon>
        <taxon>Actinomycetota</taxon>
        <taxon>Actinomycetes</taxon>
        <taxon>Kitasatosporales</taxon>
        <taxon>Streptomycetaceae</taxon>
        <taxon>Streptomyces</taxon>
    </lineage>
</organism>
<protein>
    <submittedName>
        <fullName evidence="3">LuxR C-terminal-related transcriptional regulator</fullName>
    </submittedName>
</protein>
<dbReference type="PROSITE" id="PS00622">
    <property type="entry name" value="HTH_LUXR_1"/>
    <property type="match status" value="1"/>
</dbReference>
<dbReference type="InterPro" id="IPR027417">
    <property type="entry name" value="P-loop_NTPase"/>
</dbReference>
<reference evidence="3 4" key="1">
    <citation type="journal article" date="2019" name="Int. J. Syst. Evol. Microbiol.">
        <title>The Global Catalogue of Microorganisms (GCM) 10K type strain sequencing project: providing services to taxonomists for standard genome sequencing and annotation.</title>
        <authorList>
            <consortium name="The Broad Institute Genomics Platform"/>
            <consortium name="The Broad Institute Genome Sequencing Center for Infectious Disease"/>
            <person name="Wu L."/>
            <person name="Ma J."/>
        </authorList>
    </citation>
    <scope>NUCLEOTIDE SEQUENCE [LARGE SCALE GENOMIC DNA]</scope>
    <source>
        <strain evidence="3 4">JCM 15478</strain>
    </source>
</reference>
<dbReference type="Pfam" id="PF00196">
    <property type="entry name" value="GerE"/>
    <property type="match status" value="1"/>
</dbReference>
<dbReference type="PROSITE" id="PS50043">
    <property type="entry name" value="HTH_LUXR_2"/>
    <property type="match status" value="1"/>
</dbReference>
<feature type="region of interest" description="Disordered" evidence="1">
    <location>
        <begin position="178"/>
        <end position="199"/>
    </location>
</feature>
<dbReference type="PRINTS" id="PR00364">
    <property type="entry name" value="DISEASERSIST"/>
</dbReference>
<sequence>MPSTDTEAVRALPDRGLSAGGLPAERNGFVGRTAELARLLELLGTDRMITVTGPGGVGKTRLAVRAAARAAGDFEDGVCFLELSALRDPDLLPHTLAARLGLPEQDGRSRMGAVRRYLAGRRLLLVLDTCEHLVEACADLAWDLLREAPGLTVLATSRQPLNVAGEHHLPVPPLPVPEDAEGGGTRTAKTHPAKTGAARAGGAGDAVELFVQRARAARPGFRLTPANRADVVRLCRRLDGIPLAVELAAVRLRAVPLSELADRLEDRFRVLTGTRRGVLPRHQTLRTTIDWSHGLCDASERLVWARLSVFAGTFGLDDAREVCAFGELDGDEVVRGLVGLVEKSLVLRADDERGTRYRLLDMLREYGADRLEAMGGTETVRERHVRRHLALAQEFDAAFLTDGQVERYRAVRAAQADVRSALEHALARPELRRAAAALATALWGYWHIAGLHTEGRHWYAKVRSRYPAPVRERAWALAKSAYLGAFQADPAAADEARECAEIAGKLDDRRLTGRGLAYLNLSLTFRGRHEEAEEAARKALAMLEEAGDPVGLVTLETQIAYLRLLRGSVDSALEWCRRGLDRFPPDSEEAWVRGYLHYVWGAALFRRGAYERSAEVGALALDLKHSLGDAVGTAYCLELLGWLAAHERRHARTALLLGAADPLWKRAGARLGGTAIMERAHEDAARAARTALGAARYARYAAEAAARPLDDVVQEALTGAAFTPREPNRGLTERETEVALLVRDGLTNREIATRLTVSRRTVDSHVERILSKLAVASRTQVAEALPARPEGP</sequence>
<dbReference type="PANTHER" id="PTHR47691">
    <property type="entry name" value="REGULATOR-RELATED"/>
    <property type="match status" value="1"/>
</dbReference>
<evidence type="ECO:0000256" key="1">
    <source>
        <dbReference type="SAM" id="MobiDB-lite"/>
    </source>
</evidence>
<dbReference type="PRINTS" id="PR00038">
    <property type="entry name" value="HTHLUXR"/>
</dbReference>
<name>A0ABN2WL53_9ACTN</name>
<keyword evidence="4" id="KW-1185">Reference proteome</keyword>
<dbReference type="InterPro" id="IPR036388">
    <property type="entry name" value="WH-like_DNA-bd_sf"/>
</dbReference>
<dbReference type="Gene3D" id="1.10.10.10">
    <property type="entry name" value="Winged helix-like DNA-binding domain superfamily/Winged helix DNA-binding domain"/>
    <property type="match status" value="1"/>
</dbReference>
<dbReference type="Proteomes" id="UP001500016">
    <property type="component" value="Unassembled WGS sequence"/>
</dbReference>
<feature type="domain" description="HTH luxR-type" evidence="2">
    <location>
        <begin position="724"/>
        <end position="789"/>
    </location>
</feature>
<dbReference type="SUPFAM" id="SSF48452">
    <property type="entry name" value="TPR-like"/>
    <property type="match status" value="1"/>
</dbReference>
<proteinExistence type="predicted"/>
<dbReference type="InterPro" id="IPR058852">
    <property type="entry name" value="HTH_77"/>
</dbReference>
<dbReference type="Gene3D" id="3.40.50.300">
    <property type="entry name" value="P-loop containing nucleotide triphosphate hydrolases"/>
    <property type="match status" value="1"/>
</dbReference>
<dbReference type="SUPFAM" id="SSF52540">
    <property type="entry name" value="P-loop containing nucleoside triphosphate hydrolases"/>
    <property type="match status" value="1"/>
</dbReference>
<dbReference type="InterPro" id="IPR049945">
    <property type="entry name" value="AAA_22"/>
</dbReference>
<dbReference type="SMART" id="SM00421">
    <property type="entry name" value="HTH_LUXR"/>
    <property type="match status" value="1"/>
</dbReference>
<dbReference type="CDD" id="cd06170">
    <property type="entry name" value="LuxR_C_like"/>
    <property type="match status" value="1"/>
</dbReference>
<dbReference type="Gene3D" id="1.25.40.10">
    <property type="entry name" value="Tetratricopeptide repeat domain"/>
    <property type="match status" value="1"/>
</dbReference>
<dbReference type="InterPro" id="IPR016032">
    <property type="entry name" value="Sig_transdc_resp-reg_C-effctor"/>
</dbReference>
<dbReference type="Pfam" id="PF25872">
    <property type="entry name" value="HTH_77"/>
    <property type="match status" value="1"/>
</dbReference>
<comment type="caution">
    <text evidence="3">The sequence shown here is derived from an EMBL/GenBank/DDBJ whole genome shotgun (WGS) entry which is preliminary data.</text>
</comment>
<accession>A0ABN2WL53</accession>
<dbReference type="EMBL" id="BAAAPE010000015">
    <property type="protein sequence ID" value="GAA2094737.1"/>
    <property type="molecule type" value="Genomic_DNA"/>
</dbReference>
<dbReference type="InterPro" id="IPR000792">
    <property type="entry name" value="Tscrpt_reg_LuxR_C"/>
</dbReference>
<evidence type="ECO:0000313" key="4">
    <source>
        <dbReference type="Proteomes" id="UP001500016"/>
    </source>
</evidence>
<dbReference type="PANTHER" id="PTHR47691:SF3">
    <property type="entry name" value="HTH-TYPE TRANSCRIPTIONAL REGULATOR RV0890C-RELATED"/>
    <property type="match status" value="1"/>
</dbReference>
<evidence type="ECO:0000259" key="2">
    <source>
        <dbReference type="PROSITE" id="PS50043"/>
    </source>
</evidence>
<dbReference type="Pfam" id="PF13401">
    <property type="entry name" value="AAA_22"/>
    <property type="match status" value="1"/>
</dbReference>
<dbReference type="SUPFAM" id="SSF46894">
    <property type="entry name" value="C-terminal effector domain of the bipartite response regulators"/>
    <property type="match status" value="1"/>
</dbReference>
<evidence type="ECO:0000313" key="3">
    <source>
        <dbReference type="EMBL" id="GAA2094737.1"/>
    </source>
</evidence>
<dbReference type="InterPro" id="IPR011990">
    <property type="entry name" value="TPR-like_helical_dom_sf"/>
</dbReference>